<feature type="compositionally biased region" description="Basic and acidic residues" evidence="2">
    <location>
        <begin position="190"/>
        <end position="203"/>
    </location>
</feature>
<dbReference type="VEuPathDB" id="FungiDB:PV07_07290"/>
<organism evidence="3 4">
    <name type="scientific">Cladophialophora immunda</name>
    <dbReference type="NCBI Taxonomy" id="569365"/>
    <lineage>
        <taxon>Eukaryota</taxon>
        <taxon>Fungi</taxon>
        <taxon>Dikarya</taxon>
        <taxon>Ascomycota</taxon>
        <taxon>Pezizomycotina</taxon>
        <taxon>Eurotiomycetes</taxon>
        <taxon>Chaetothyriomycetidae</taxon>
        <taxon>Chaetothyriales</taxon>
        <taxon>Herpotrichiellaceae</taxon>
        <taxon>Cladophialophora</taxon>
    </lineage>
</organism>
<evidence type="ECO:0000313" key="4">
    <source>
        <dbReference type="Proteomes" id="UP000054466"/>
    </source>
</evidence>
<keyword evidence="4" id="KW-1185">Reference proteome</keyword>
<keyword evidence="1" id="KW-0175">Coiled coil</keyword>
<accession>A0A0D1ZHY5</accession>
<dbReference type="Proteomes" id="UP000054466">
    <property type="component" value="Unassembled WGS sequence"/>
</dbReference>
<feature type="compositionally biased region" description="Basic and acidic residues" evidence="2">
    <location>
        <begin position="35"/>
        <end position="49"/>
    </location>
</feature>
<dbReference type="RefSeq" id="XP_016247777.1">
    <property type="nucleotide sequence ID" value="XM_016394358.1"/>
</dbReference>
<evidence type="ECO:0000256" key="1">
    <source>
        <dbReference type="SAM" id="Coils"/>
    </source>
</evidence>
<feature type="region of interest" description="Disordered" evidence="2">
    <location>
        <begin position="182"/>
        <end position="203"/>
    </location>
</feature>
<feature type="compositionally biased region" description="Polar residues" evidence="2">
    <location>
        <begin position="150"/>
        <end position="167"/>
    </location>
</feature>
<dbReference type="HOGENOM" id="CLU_068489_0_0_1"/>
<evidence type="ECO:0000313" key="3">
    <source>
        <dbReference type="EMBL" id="KIW27561.1"/>
    </source>
</evidence>
<feature type="region of interest" description="Disordered" evidence="2">
    <location>
        <begin position="35"/>
        <end position="167"/>
    </location>
</feature>
<protein>
    <submittedName>
        <fullName evidence="3">Uncharacterized protein</fullName>
    </submittedName>
</protein>
<gene>
    <name evidence="3" type="ORF">PV07_07290</name>
</gene>
<dbReference type="AlphaFoldDB" id="A0A0D1ZHY5"/>
<feature type="coiled-coil region" evidence="1">
    <location>
        <begin position="4"/>
        <end position="31"/>
    </location>
</feature>
<name>A0A0D1ZHY5_9EURO</name>
<sequence>MDDKELFDAELEELELEQRQLDLDRKRLQLRLRRARPDSQVQEKAHAVDEVTGAGRVTAGTEQFSNLGRGEATEISTAGNRHAEREVDLPLPLVEQADPAGHSSKQYPSGAKASTSPVARLSSSPGMLHPSTQLTDSSRLSHPESAVPSFATSPKYLSSSQTTSRSMPALYSQQDGLGHVPAMSQHKRERSPGSEDGDCVKKNCIPRDRNEKWTNDTQYQGEGNKLPPKVQHLPEHQASAIIRKYGERLVQRHMQSFRRHGRREANEIIKAGSEIVDGLVKKKFKSPEELHEEYDRQIRLCCTRDLQKLLIFELQKFRRAAPTWWMECVKMKTQNQRFENVAKLFQDVGAGVFD</sequence>
<proteinExistence type="predicted"/>
<evidence type="ECO:0000256" key="2">
    <source>
        <dbReference type="SAM" id="MobiDB-lite"/>
    </source>
</evidence>
<dbReference type="OrthoDB" id="4160906at2759"/>
<dbReference type="EMBL" id="KN847043">
    <property type="protein sequence ID" value="KIW27561.1"/>
    <property type="molecule type" value="Genomic_DNA"/>
</dbReference>
<dbReference type="GeneID" id="27346484"/>
<reference evidence="3 4" key="1">
    <citation type="submission" date="2015-01" db="EMBL/GenBank/DDBJ databases">
        <title>The Genome Sequence of Cladophialophora immunda CBS83496.</title>
        <authorList>
            <consortium name="The Broad Institute Genomics Platform"/>
            <person name="Cuomo C."/>
            <person name="de Hoog S."/>
            <person name="Gorbushina A."/>
            <person name="Stielow B."/>
            <person name="Teixiera M."/>
            <person name="Abouelleil A."/>
            <person name="Chapman S.B."/>
            <person name="Priest M."/>
            <person name="Young S.K."/>
            <person name="Wortman J."/>
            <person name="Nusbaum C."/>
            <person name="Birren B."/>
        </authorList>
    </citation>
    <scope>NUCLEOTIDE SEQUENCE [LARGE SCALE GENOMIC DNA]</scope>
    <source>
        <strain evidence="3 4">CBS 83496</strain>
    </source>
</reference>
<feature type="compositionally biased region" description="Polar residues" evidence="2">
    <location>
        <begin position="103"/>
        <end position="140"/>
    </location>
</feature>